<name>A0ABD1RLI4_9LAMI</name>
<dbReference type="EMBL" id="JBFOLJ010000012">
    <property type="protein sequence ID" value="KAL2489026.1"/>
    <property type="molecule type" value="Genomic_DNA"/>
</dbReference>
<reference evidence="3" key="1">
    <citation type="submission" date="2024-07" db="EMBL/GenBank/DDBJ databases">
        <title>Two chromosome-level genome assemblies of Korean endemic species Abeliophyllum distichum and Forsythia ovata (Oleaceae).</title>
        <authorList>
            <person name="Jang H."/>
        </authorList>
    </citation>
    <scope>NUCLEOTIDE SEQUENCE [LARGE SCALE GENOMIC DNA]</scope>
</reference>
<accession>A0ABD1RLI4</accession>
<evidence type="ECO:0000256" key="1">
    <source>
        <dbReference type="SAM" id="MobiDB-lite"/>
    </source>
</evidence>
<gene>
    <name evidence="2" type="ORF">Fot_42318</name>
</gene>
<feature type="region of interest" description="Disordered" evidence="1">
    <location>
        <begin position="1"/>
        <end position="30"/>
    </location>
</feature>
<comment type="caution">
    <text evidence="2">The sequence shown here is derived from an EMBL/GenBank/DDBJ whole genome shotgun (WGS) entry which is preliminary data.</text>
</comment>
<dbReference type="AlphaFoldDB" id="A0ABD1RLI4"/>
<keyword evidence="3" id="KW-1185">Reference proteome</keyword>
<proteinExistence type="predicted"/>
<evidence type="ECO:0000313" key="3">
    <source>
        <dbReference type="Proteomes" id="UP001604277"/>
    </source>
</evidence>
<protein>
    <submittedName>
        <fullName evidence="2">Uncharacterized protein</fullName>
    </submittedName>
</protein>
<dbReference type="Proteomes" id="UP001604277">
    <property type="component" value="Unassembled WGS sequence"/>
</dbReference>
<organism evidence="2 3">
    <name type="scientific">Forsythia ovata</name>
    <dbReference type="NCBI Taxonomy" id="205694"/>
    <lineage>
        <taxon>Eukaryota</taxon>
        <taxon>Viridiplantae</taxon>
        <taxon>Streptophyta</taxon>
        <taxon>Embryophyta</taxon>
        <taxon>Tracheophyta</taxon>
        <taxon>Spermatophyta</taxon>
        <taxon>Magnoliopsida</taxon>
        <taxon>eudicotyledons</taxon>
        <taxon>Gunneridae</taxon>
        <taxon>Pentapetalae</taxon>
        <taxon>asterids</taxon>
        <taxon>lamiids</taxon>
        <taxon>Lamiales</taxon>
        <taxon>Oleaceae</taxon>
        <taxon>Forsythieae</taxon>
        <taxon>Forsythia</taxon>
    </lineage>
</organism>
<evidence type="ECO:0000313" key="2">
    <source>
        <dbReference type="EMBL" id="KAL2489026.1"/>
    </source>
</evidence>
<sequence>MPCVTAEKNATTGKSSKSGEDNLDSFDEPTTVAYHSGGDGTLRASLDFGEFTRGSQCFRVILEFWCLTSRNCPPYRRGYGDRNLDRFNAGRRRWHRYYGRSHNL</sequence>